<evidence type="ECO:0000313" key="1">
    <source>
        <dbReference type="EMBL" id="QGZ99797.1"/>
    </source>
</evidence>
<dbReference type="EMBL" id="CP046996">
    <property type="protein sequence ID" value="QGZ99797.1"/>
    <property type="molecule type" value="Genomic_DNA"/>
</dbReference>
<dbReference type="AlphaFoldDB" id="A0A857DGP8"/>
<accession>A0A857DGP8</accession>
<evidence type="ECO:0000313" key="2">
    <source>
        <dbReference type="Proteomes" id="UP000430508"/>
    </source>
</evidence>
<protein>
    <submittedName>
        <fullName evidence="1">Uncharacterized protein</fullName>
    </submittedName>
</protein>
<dbReference type="Proteomes" id="UP000430508">
    <property type="component" value="Chromosome"/>
</dbReference>
<organism evidence="1 2">
    <name type="scientific">Dehalobacter restrictus</name>
    <dbReference type="NCBI Taxonomy" id="55583"/>
    <lineage>
        <taxon>Bacteria</taxon>
        <taxon>Bacillati</taxon>
        <taxon>Bacillota</taxon>
        <taxon>Clostridia</taxon>
        <taxon>Eubacteriales</taxon>
        <taxon>Desulfitobacteriaceae</taxon>
        <taxon>Dehalobacter</taxon>
    </lineage>
</organism>
<dbReference type="Gene3D" id="3.40.630.30">
    <property type="match status" value="1"/>
</dbReference>
<gene>
    <name evidence="1" type="ORF">GQ588_03610</name>
</gene>
<proteinExistence type="predicted"/>
<name>A0A857DGP8_9FIRM</name>
<dbReference type="RefSeq" id="WP_025205244.1">
    <property type="nucleotide sequence ID" value="NZ_CP046996.1"/>
</dbReference>
<reference evidence="1 2" key="1">
    <citation type="submission" date="2019-12" db="EMBL/GenBank/DDBJ databases">
        <title>Sequence classification of anaerobic respiratory reductive dehalogenases: First we see many, then we see few.</title>
        <authorList>
            <person name="Molenda O."/>
            <person name="Puentes Jacome L.A."/>
            <person name="Cao X."/>
            <person name="Nesbo C.L."/>
            <person name="Tang S."/>
            <person name="Morson N."/>
            <person name="Patron J."/>
            <person name="Lomheim L."/>
            <person name="Wishart D.S."/>
            <person name="Edwards E.A."/>
        </authorList>
    </citation>
    <scope>NUCLEOTIDE SEQUENCE [LARGE SCALE GENOMIC DNA]</scope>
    <source>
        <strain evidence="1 2">12DCA</strain>
    </source>
</reference>
<sequence>MAVKIGHLAVDKKYKEIYTNIGSLMVELARGICIEIRTHGVACRFITVDADVENDQDVCDFYIKNGFKFNESYQNHKRKNPSLRLDIDGDIEEVKFQQSG</sequence>